<dbReference type="InterPro" id="IPR035994">
    <property type="entry name" value="Nucleoside_phosphorylase_sf"/>
</dbReference>
<dbReference type="Proteomes" id="UP001345013">
    <property type="component" value="Unassembled WGS sequence"/>
</dbReference>
<dbReference type="PANTHER" id="PTHR46082:SF6">
    <property type="entry name" value="AAA+ ATPASE DOMAIN-CONTAINING PROTEIN-RELATED"/>
    <property type="match status" value="1"/>
</dbReference>
<evidence type="ECO:0000313" key="2">
    <source>
        <dbReference type="EMBL" id="KAK5098999.1"/>
    </source>
</evidence>
<evidence type="ECO:0000256" key="1">
    <source>
        <dbReference type="SAM" id="MobiDB-lite"/>
    </source>
</evidence>
<organism evidence="2 3">
    <name type="scientific">Lithohypha guttulata</name>
    <dbReference type="NCBI Taxonomy" id="1690604"/>
    <lineage>
        <taxon>Eukaryota</taxon>
        <taxon>Fungi</taxon>
        <taxon>Dikarya</taxon>
        <taxon>Ascomycota</taxon>
        <taxon>Pezizomycotina</taxon>
        <taxon>Eurotiomycetes</taxon>
        <taxon>Chaetothyriomycetidae</taxon>
        <taxon>Chaetothyriales</taxon>
        <taxon>Trichomeriaceae</taxon>
        <taxon>Lithohypha</taxon>
    </lineage>
</organism>
<reference evidence="2 3" key="1">
    <citation type="submission" date="2023-08" db="EMBL/GenBank/DDBJ databases">
        <title>Black Yeasts Isolated from many extreme environments.</title>
        <authorList>
            <person name="Coleine C."/>
            <person name="Stajich J.E."/>
            <person name="Selbmann L."/>
        </authorList>
    </citation>
    <scope>NUCLEOTIDE SEQUENCE [LARGE SCALE GENOMIC DNA]</scope>
    <source>
        <strain evidence="2 3">CCFEE 5885</strain>
    </source>
</reference>
<dbReference type="PANTHER" id="PTHR46082">
    <property type="entry name" value="ATP/GTP-BINDING PROTEIN-RELATED"/>
    <property type="match status" value="1"/>
</dbReference>
<feature type="compositionally biased region" description="Low complexity" evidence="1">
    <location>
        <begin position="379"/>
        <end position="392"/>
    </location>
</feature>
<accession>A0ABR0KK86</accession>
<keyword evidence="3" id="KW-1185">Reference proteome</keyword>
<gene>
    <name evidence="2" type="ORF">LTR24_001627</name>
</gene>
<comment type="caution">
    <text evidence="2">The sequence shown here is derived from an EMBL/GenBank/DDBJ whole genome shotgun (WGS) entry which is preliminary data.</text>
</comment>
<protein>
    <recommendedName>
        <fullName evidence="4">Nucleoside phosphorylase domain-containing protein</fullName>
    </recommendedName>
</protein>
<feature type="region of interest" description="Disordered" evidence="1">
    <location>
        <begin position="372"/>
        <end position="404"/>
    </location>
</feature>
<dbReference type="InterPro" id="IPR053137">
    <property type="entry name" value="NLR-like"/>
</dbReference>
<dbReference type="Gene3D" id="3.40.50.1580">
    <property type="entry name" value="Nucleoside phosphorylase domain"/>
    <property type="match status" value="1"/>
</dbReference>
<proteinExistence type="predicted"/>
<dbReference type="SUPFAM" id="SSF53167">
    <property type="entry name" value="Purine and uridine phosphorylases"/>
    <property type="match status" value="1"/>
</dbReference>
<name>A0ABR0KK86_9EURO</name>
<dbReference type="EMBL" id="JAVRRG010000012">
    <property type="protein sequence ID" value="KAK5098999.1"/>
    <property type="molecule type" value="Genomic_DNA"/>
</dbReference>
<sequence length="439" mass="47966">MSADATKPKPKPRLLKRREDYTIGIVCALPKEARAVRAAFDFTVPSSEMLGPVEGDSNAYSYGTMGNYHVVLAHLSSMGKNSAKGAAENMARSFRNIKLCLLVGICGIVPKIAGQGAVLGDVVVSTMVKQYDLGRLYPSGFQSKDTVDSALRKAPIEVRNFISYLEASDELHPRTLDHLAALQQKALKDYRLAEYLYPYSVEDHVEDHLYEPNYIHKHRDLTCEFCDAGNFCQGAADDDCEELDCGTSELISRPRVQQIANVCTETTYSPSERQQKLAELLPRIFLGVVASGDTVMKSGAVRDEIAKKHKIVAFEMEGAGVWDSLPTVVVKGACDYGDSHKNKKFQEYAALTAAACAKALLDIVQMGIPRNVEYGPDDAPQQTQQEQQAQQAHGADTGRSGGHVFSGTFTGSNFGIGETYNSGRDMYFGGSPQNRGRRG</sequence>
<evidence type="ECO:0000313" key="3">
    <source>
        <dbReference type="Proteomes" id="UP001345013"/>
    </source>
</evidence>
<evidence type="ECO:0008006" key="4">
    <source>
        <dbReference type="Google" id="ProtNLM"/>
    </source>
</evidence>